<dbReference type="RefSeq" id="WP_205049560.1">
    <property type="nucleotide sequence ID" value="NZ_JACJKX010000002.1"/>
</dbReference>
<gene>
    <name evidence="22" type="ORF">H5985_01520</name>
</gene>
<keyword evidence="17 21" id="KW-0443">Lipid metabolism</keyword>
<evidence type="ECO:0000256" key="3">
    <source>
        <dbReference type="ARBA" id="ARBA00005967"/>
    </source>
</evidence>
<evidence type="ECO:0000256" key="21">
    <source>
        <dbReference type="RuleBase" id="RU363065"/>
    </source>
</evidence>
<reference evidence="22 23" key="1">
    <citation type="journal article" date="2021" name="Sci. Rep.">
        <title>The distribution of antibiotic resistance genes in chicken gut microbiota commensals.</title>
        <authorList>
            <person name="Juricova H."/>
            <person name="Matiasovicova J."/>
            <person name="Kubasova T."/>
            <person name="Cejkova D."/>
            <person name="Rychlik I."/>
        </authorList>
    </citation>
    <scope>NUCLEOTIDE SEQUENCE [LARGE SCALE GENOMIC DNA]</scope>
    <source>
        <strain evidence="22 23">An562</strain>
    </source>
</reference>
<keyword evidence="20 21" id="KW-1208">Phospholipid metabolism</keyword>
<evidence type="ECO:0000256" key="15">
    <source>
        <dbReference type="ARBA" id="ARBA00022842"/>
    </source>
</evidence>
<keyword evidence="23" id="KW-1185">Reference proteome</keyword>
<dbReference type="EMBL" id="JACJKX010000002">
    <property type="protein sequence ID" value="MBM6927957.1"/>
    <property type="molecule type" value="Genomic_DNA"/>
</dbReference>
<dbReference type="GO" id="GO:0016301">
    <property type="term" value="F:kinase activity"/>
    <property type="evidence" value="ECO:0007669"/>
    <property type="project" value="UniProtKB-KW"/>
</dbReference>
<comment type="cofactor">
    <cofactor evidence="1">
        <name>Mg(2+)</name>
        <dbReference type="ChEBI" id="CHEBI:18420"/>
    </cofactor>
</comment>
<evidence type="ECO:0000256" key="7">
    <source>
        <dbReference type="ARBA" id="ARBA00022516"/>
    </source>
</evidence>
<dbReference type="InterPro" id="IPR036945">
    <property type="entry name" value="DAGK_sf"/>
</dbReference>
<sequence>MSDAKDLKGKTGVKRLTNAFFYSKDGFAAAYQSEEAFRQEFWLLVVGSIIAFVLPVTLLQTVALIAVLLLLLIVEILNSAIEAAIDRIGTEIHPLSKRAKDMGSCAVLFACFLAAIVWIAVVVDCFFLN</sequence>
<keyword evidence="8 21" id="KW-0997">Cell inner membrane</keyword>
<evidence type="ECO:0000256" key="9">
    <source>
        <dbReference type="ARBA" id="ARBA00022679"/>
    </source>
</evidence>
<keyword evidence="16 21" id="KW-1133">Transmembrane helix</keyword>
<dbReference type="Proteomes" id="UP000777002">
    <property type="component" value="Unassembled WGS sequence"/>
</dbReference>
<dbReference type="CDD" id="cd14264">
    <property type="entry name" value="DAGK_IM"/>
    <property type="match status" value="1"/>
</dbReference>
<dbReference type="InterPro" id="IPR033718">
    <property type="entry name" value="DAGK_prok"/>
</dbReference>
<dbReference type="InterPro" id="IPR000829">
    <property type="entry name" value="DAGK"/>
</dbReference>
<evidence type="ECO:0000256" key="18">
    <source>
        <dbReference type="ARBA" id="ARBA00023136"/>
    </source>
</evidence>
<evidence type="ECO:0000256" key="16">
    <source>
        <dbReference type="ARBA" id="ARBA00022989"/>
    </source>
</evidence>
<evidence type="ECO:0000256" key="10">
    <source>
        <dbReference type="ARBA" id="ARBA00022692"/>
    </source>
</evidence>
<evidence type="ECO:0000256" key="19">
    <source>
        <dbReference type="ARBA" id="ARBA00023209"/>
    </source>
</evidence>
<proteinExistence type="inferred from homology"/>
<organism evidence="22 23">
    <name type="scientific">Parasutterella secunda</name>
    <dbReference type="NCBI Taxonomy" id="626947"/>
    <lineage>
        <taxon>Bacteria</taxon>
        <taxon>Pseudomonadati</taxon>
        <taxon>Pseudomonadota</taxon>
        <taxon>Betaproteobacteria</taxon>
        <taxon>Burkholderiales</taxon>
        <taxon>Sutterellaceae</taxon>
        <taxon>Parasutterella</taxon>
    </lineage>
</organism>
<evidence type="ECO:0000256" key="2">
    <source>
        <dbReference type="ARBA" id="ARBA00004429"/>
    </source>
</evidence>
<protein>
    <recommendedName>
        <fullName evidence="5 21">Diacylglycerol kinase</fullName>
        <ecNumber evidence="4 21">2.7.1.107</ecNumber>
    </recommendedName>
</protein>
<comment type="subcellular location">
    <subcellularLocation>
        <location evidence="2 21">Cell inner membrane</location>
        <topology evidence="2 21">Multi-pass membrane protein</topology>
    </subcellularLocation>
</comment>
<evidence type="ECO:0000256" key="6">
    <source>
        <dbReference type="ARBA" id="ARBA00022475"/>
    </source>
</evidence>
<dbReference type="PANTHER" id="PTHR34299">
    <property type="entry name" value="DIACYLGLYCEROL KINASE"/>
    <property type="match status" value="1"/>
</dbReference>
<dbReference type="Gene3D" id="1.10.287.3610">
    <property type="match status" value="1"/>
</dbReference>
<keyword evidence="9 21" id="KW-0808">Transferase</keyword>
<keyword evidence="14 21" id="KW-0067">ATP-binding</keyword>
<comment type="function">
    <text evidence="21">Catalyzes the ATP-dependent phosphorylation of sn-l,2-diacylglycerol (DAG) to phosphatidic acid. Involved in the recycling of diacylglycerol produced as a by-product during membrane-derived oligosaccharide (MDO) biosynthesis.</text>
</comment>
<keyword evidence="18 21" id="KW-0472">Membrane</keyword>
<evidence type="ECO:0000313" key="23">
    <source>
        <dbReference type="Proteomes" id="UP000777002"/>
    </source>
</evidence>
<feature type="transmembrane region" description="Helical" evidence="21">
    <location>
        <begin position="64"/>
        <end position="85"/>
    </location>
</feature>
<evidence type="ECO:0000313" key="22">
    <source>
        <dbReference type="EMBL" id="MBM6927957.1"/>
    </source>
</evidence>
<evidence type="ECO:0000256" key="4">
    <source>
        <dbReference type="ARBA" id="ARBA00012133"/>
    </source>
</evidence>
<evidence type="ECO:0000256" key="8">
    <source>
        <dbReference type="ARBA" id="ARBA00022519"/>
    </source>
</evidence>
<evidence type="ECO:0000256" key="14">
    <source>
        <dbReference type="ARBA" id="ARBA00022840"/>
    </source>
</evidence>
<keyword evidence="7" id="KW-0444">Lipid biosynthesis</keyword>
<dbReference type="PANTHER" id="PTHR34299:SF1">
    <property type="entry name" value="DIACYLGLYCEROL KINASE"/>
    <property type="match status" value="1"/>
</dbReference>
<accession>A0ABS2GSW5</accession>
<feature type="transmembrane region" description="Helical" evidence="21">
    <location>
        <begin position="106"/>
        <end position="128"/>
    </location>
</feature>
<evidence type="ECO:0000256" key="11">
    <source>
        <dbReference type="ARBA" id="ARBA00022723"/>
    </source>
</evidence>
<evidence type="ECO:0000256" key="20">
    <source>
        <dbReference type="ARBA" id="ARBA00023264"/>
    </source>
</evidence>
<evidence type="ECO:0000256" key="1">
    <source>
        <dbReference type="ARBA" id="ARBA00001946"/>
    </source>
</evidence>
<evidence type="ECO:0000256" key="17">
    <source>
        <dbReference type="ARBA" id="ARBA00023098"/>
    </source>
</evidence>
<keyword evidence="11" id="KW-0479">Metal-binding</keyword>
<keyword evidence="6" id="KW-1003">Cell membrane</keyword>
<evidence type="ECO:0000256" key="13">
    <source>
        <dbReference type="ARBA" id="ARBA00022777"/>
    </source>
</evidence>
<comment type="similarity">
    <text evidence="3 21">Belongs to the bacterial diacylglycerol kinase family.</text>
</comment>
<dbReference type="EC" id="2.7.1.107" evidence="4 21"/>
<evidence type="ECO:0000256" key="5">
    <source>
        <dbReference type="ARBA" id="ARBA00017575"/>
    </source>
</evidence>
<keyword evidence="10 21" id="KW-0812">Transmembrane</keyword>
<feature type="transmembrane region" description="Helical" evidence="21">
    <location>
        <begin position="41"/>
        <end position="58"/>
    </location>
</feature>
<keyword evidence="13 21" id="KW-0418">Kinase</keyword>
<evidence type="ECO:0000256" key="12">
    <source>
        <dbReference type="ARBA" id="ARBA00022741"/>
    </source>
</evidence>
<keyword evidence="12 21" id="KW-0547">Nucleotide-binding</keyword>
<comment type="caution">
    <text evidence="22">The sequence shown here is derived from an EMBL/GenBank/DDBJ whole genome shotgun (WGS) entry which is preliminary data.</text>
</comment>
<keyword evidence="15" id="KW-0460">Magnesium</keyword>
<name>A0ABS2GSW5_9BURK</name>
<dbReference type="Pfam" id="PF01219">
    <property type="entry name" value="DAGK_prokar"/>
    <property type="match status" value="1"/>
</dbReference>
<keyword evidence="19" id="KW-0594">Phospholipid biosynthesis</keyword>
<comment type="catalytic activity">
    <reaction evidence="21">
        <text>a 1,2-diacyl-sn-glycerol + ATP = a 1,2-diacyl-sn-glycero-3-phosphate + ADP + H(+)</text>
        <dbReference type="Rhea" id="RHEA:10272"/>
        <dbReference type="ChEBI" id="CHEBI:15378"/>
        <dbReference type="ChEBI" id="CHEBI:17815"/>
        <dbReference type="ChEBI" id="CHEBI:30616"/>
        <dbReference type="ChEBI" id="CHEBI:58608"/>
        <dbReference type="ChEBI" id="CHEBI:456216"/>
        <dbReference type="EC" id="2.7.1.107"/>
    </reaction>
</comment>